<accession>A0A9D4Q3U3</accession>
<dbReference type="Proteomes" id="UP000821837">
    <property type="component" value="Chromosome 3"/>
</dbReference>
<reference evidence="1" key="1">
    <citation type="journal article" date="2020" name="Cell">
        <title>Large-Scale Comparative Analyses of Tick Genomes Elucidate Their Genetic Diversity and Vector Capacities.</title>
        <authorList>
            <consortium name="Tick Genome and Microbiome Consortium (TIGMIC)"/>
            <person name="Jia N."/>
            <person name="Wang J."/>
            <person name="Shi W."/>
            <person name="Du L."/>
            <person name="Sun Y."/>
            <person name="Zhan W."/>
            <person name="Jiang J.F."/>
            <person name="Wang Q."/>
            <person name="Zhang B."/>
            <person name="Ji P."/>
            <person name="Bell-Sakyi L."/>
            <person name="Cui X.M."/>
            <person name="Yuan T.T."/>
            <person name="Jiang B.G."/>
            <person name="Yang W.F."/>
            <person name="Lam T.T."/>
            <person name="Chang Q.C."/>
            <person name="Ding S.J."/>
            <person name="Wang X.J."/>
            <person name="Zhu J.G."/>
            <person name="Ruan X.D."/>
            <person name="Zhao L."/>
            <person name="Wei J.T."/>
            <person name="Ye R.Z."/>
            <person name="Que T.C."/>
            <person name="Du C.H."/>
            <person name="Zhou Y.H."/>
            <person name="Cheng J.X."/>
            <person name="Dai P.F."/>
            <person name="Guo W.B."/>
            <person name="Han X.H."/>
            <person name="Huang E.J."/>
            <person name="Li L.F."/>
            <person name="Wei W."/>
            <person name="Gao Y.C."/>
            <person name="Liu J.Z."/>
            <person name="Shao H.Z."/>
            <person name="Wang X."/>
            <person name="Wang C.C."/>
            <person name="Yang T.C."/>
            <person name="Huo Q.B."/>
            <person name="Li W."/>
            <person name="Chen H.Y."/>
            <person name="Chen S.E."/>
            <person name="Zhou L.G."/>
            <person name="Ni X.B."/>
            <person name="Tian J.H."/>
            <person name="Sheng Y."/>
            <person name="Liu T."/>
            <person name="Pan Y.S."/>
            <person name="Xia L.Y."/>
            <person name="Li J."/>
            <person name="Zhao F."/>
            <person name="Cao W.C."/>
        </authorList>
    </citation>
    <scope>NUCLEOTIDE SEQUENCE</scope>
    <source>
        <strain evidence="1">Rsan-2018</strain>
    </source>
</reference>
<dbReference type="VEuPathDB" id="VectorBase:RSAN_057159"/>
<name>A0A9D4Q3U3_RHISA</name>
<evidence type="ECO:0000313" key="1">
    <source>
        <dbReference type="EMBL" id="KAH7963814.1"/>
    </source>
</evidence>
<dbReference type="VEuPathDB" id="VectorBase:RSAN_033272"/>
<comment type="caution">
    <text evidence="1">The sequence shown here is derived from an EMBL/GenBank/DDBJ whole genome shotgun (WGS) entry which is preliminary data.</text>
</comment>
<protein>
    <submittedName>
        <fullName evidence="1">Uncharacterized protein</fullName>
    </submittedName>
</protein>
<dbReference type="AlphaFoldDB" id="A0A9D4Q3U3"/>
<organism evidence="1 2">
    <name type="scientific">Rhipicephalus sanguineus</name>
    <name type="common">Brown dog tick</name>
    <name type="synonym">Ixodes sanguineus</name>
    <dbReference type="NCBI Taxonomy" id="34632"/>
    <lineage>
        <taxon>Eukaryota</taxon>
        <taxon>Metazoa</taxon>
        <taxon>Ecdysozoa</taxon>
        <taxon>Arthropoda</taxon>
        <taxon>Chelicerata</taxon>
        <taxon>Arachnida</taxon>
        <taxon>Acari</taxon>
        <taxon>Parasitiformes</taxon>
        <taxon>Ixodida</taxon>
        <taxon>Ixodoidea</taxon>
        <taxon>Ixodidae</taxon>
        <taxon>Rhipicephalinae</taxon>
        <taxon>Rhipicephalus</taxon>
        <taxon>Rhipicephalus</taxon>
    </lineage>
</organism>
<dbReference type="EMBL" id="JABSTV010001249">
    <property type="protein sequence ID" value="KAH7963814.1"/>
    <property type="molecule type" value="Genomic_DNA"/>
</dbReference>
<evidence type="ECO:0000313" key="2">
    <source>
        <dbReference type="Proteomes" id="UP000821837"/>
    </source>
</evidence>
<reference evidence="1" key="2">
    <citation type="submission" date="2021-09" db="EMBL/GenBank/DDBJ databases">
        <authorList>
            <person name="Jia N."/>
            <person name="Wang J."/>
            <person name="Shi W."/>
            <person name="Du L."/>
            <person name="Sun Y."/>
            <person name="Zhan W."/>
            <person name="Jiang J."/>
            <person name="Wang Q."/>
            <person name="Zhang B."/>
            <person name="Ji P."/>
            <person name="Sakyi L.B."/>
            <person name="Cui X."/>
            <person name="Yuan T."/>
            <person name="Jiang B."/>
            <person name="Yang W."/>
            <person name="Lam T.T.-Y."/>
            <person name="Chang Q."/>
            <person name="Ding S."/>
            <person name="Wang X."/>
            <person name="Zhu J."/>
            <person name="Ruan X."/>
            <person name="Zhao L."/>
            <person name="Wei J."/>
            <person name="Que T."/>
            <person name="Du C."/>
            <person name="Cheng J."/>
            <person name="Dai P."/>
            <person name="Han X."/>
            <person name="Huang E."/>
            <person name="Gao Y."/>
            <person name="Liu J."/>
            <person name="Shao H."/>
            <person name="Ye R."/>
            <person name="Li L."/>
            <person name="Wei W."/>
            <person name="Wang X."/>
            <person name="Wang C."/>
            <person name="Huo Q."/>
            <person name="Li W."/>
            <person name="Guo W."/>
            <person name="Chen H."/>
            <person name="Chen S."/>
            <person name="Zhou L."/>
            <person name="Zhou L."/>
            <person name="Ni X."/>
            <person name="Tian J."/>
            <person name="Zhou Y."/>
            <person name="Sheng Y."/>
            <person name="Liu T."/>
            <person name="Pan Y."/>
            <person name="Xia L."/>
            <person name="Li J."/>
            <person name="Zhao F."/>
            <person name="Cao W."/>
        </authorList>
    </citation>
    <scope>NUCLEOTIDE SEQUENCE</scope>
    <source>
        <strain evidence="1">Rsan-2018</strain>
        <tissue evidence="1">Larvae</tissue>
    </source>
</reference>
<sequence>MFKSIFGRKATPAEQPALFQESQQGDFVVFESPAVSEPPQAAVDPLVNMETQRSPPPTSQPHGIDGVPFQLNACLTQSGTTAGNVDALLRSLRSMGDLSWTEYDYSVERRILRDYARSTIDYALVTAKLAARIAQVHIDEDGQFSLRSDHNHIRLSFSKGGVRTGCRSPPPRRGMYLPSKSVERVAEDFEKCPQRRESHSHSEFVRAMDAVMRTLMVQERRLGHRLQNPWWDREVEVAWKERRQAYWEHRRTIKGLDTEVCAEKWAVYLDQKQKVQALVQCKTADYNPRLIQSIRQQGRSSAHKFWTYVSTDAAALALGGEPLAARNEYRYLGVTLCVDARRVTTMIRLHETMIRQAALQDDDTRWQSRSKKAF</sequence>
<gene>
    <name evidence="1" type="ORF">HPB52_023137</name>
</gene>
<keyword evidence="2" id="KW-1185">Reference proteome</keyword>
<proteinExistence type="predicted"/>